<reference evidence="1 2" key="1">
    <citation type="submission" date="2021-06" db="EMBL/GenBank/DDBJ databases">
        <authorList>
            <person name="Sun Q."/>
            <person name="Li D."/>
        </authorList>
    </citation>
    <scope>NUCLEOTIDE SEQUENCE [LARGE SCALE GENOMIC DNA]</scope>
    <source>
        <strain evidence="1 2">MSJ-4</strain>
    </source>
</reference>
<evidence type="ECO:0000313" key="1">
    <source>
        <dbReference type="EMBL" id="MBU5590179.1"/>
    </source>
</evidence>
<name>A0ABS6EVC5_9CLOT</name>
<dbReference type="Proteomes" id="UP000736583">
    <property type="component" value="Unassembled WGS sequence"/>
</dbReference>
<sequence>MSKLNTDGKGAIRIGHYTKNAIESFENNIVNQKDYLEKVDKELKKEEEPKSQFK</sequence>
<organism evidence="1 2">
    <name type="scientific">Clostridium simiarum</name>
    <dbReference type="NCBI Taxonomy" id="2841506"/>
    <lineage>
        <taxon>Bacteria</taxon>
        <taxon>Bacillati</taxon>
        <taxon>Bacillota</taxon>
        <taxon>Clostridia</taxon>
        <taxon>Eubacteriales</taxon>
        <taxon>Clostridiaceae</taxon>
        <taxon>Clostridium</taxon>
    </lineage>
</organism>
<dbReference type="EMBL" id="JAHLQL010000001">
    <property type="protein sequence ID" value="MBU5590179.1"/>
    <property type="molecule type" value="Genomic_DNA"/>
</dbReference>
<keyword evidence="2" id="KW-1185">Reference proteome</keyword>
<protein>
    <submittedName>
        <fullName evidence="1">Uncharacterized protein</fullName>
    </submittedName>
</protein>
<accession>A0ABS6EVC5</accession>
<comment type="caution">
    <text evidence="1">The sequence shown here is derived from an EMBL/GenBank/DDBJ whole genome shotgun (WGS) entry which is preliminary data.</text>
</comment>
<gene>
    <name evidence="1" type="ORF">KQI89_00215</name>
</gene>
<proteinExistence type="predicted"/>
<evidence type="ECO:0000313" key="2">
    <source>
        <dbReference type="Proteomes" id="UP000736583"/>
    </source>
</evidence>
<dbReference type="RefSeq" id="WP_187117366.1">
    <property type="nucleotide sequence ID" value="NZ_JAHLQL010000001.1"/>
</dbReference>